<organism evidence="1 2">
    <name type="scientific">Punica granatum</name>
    <name type="common">Pomegranate</name>
    <dbReference type="NCBI Taxonomy" id="22663"/>
    <lineage>
        <taxon>Eukaryota</taxon>
        <taxon>Viridiplantae</taxon>
        <taxon>Streptophyta</taxon>
        <taxon>Embryophyta</taxon>
        <taxon>Tracheophyta</taxon>
        <taxon>Spermatophyta</taxon>
        <taxon>Magnoliopsida</taxon>
        <taxon>eudicotyledons</taxon>
        <taxon>Gunneridae</taxon>
        <taxon>Pentapetalae</taxon>
        <taxon>rosids</taxon>
        <taxon>malvids</taxon>
        <taxon>Myrtales</taxon>
        <taxon>Lythraceae</taxon>
        <taxon>Punica</taxon>
    </lineage>
</organism>
<name>A0A218XNX0_PUNGR</name>
<protein>
    <submittedName>
        <fullName evidence="1">Uncharacterized protein</fullName>
    </submittedName>
</protein>
<evidence type="ECO:0000313" key="2">
    <source>
        <dbReference type="Proteomes" id="UP000197138"/>
    </source>
</evidence>
<comment type="caution">
    <text evidence="1">The sequence shown here is derived from an EMBL/GenBank/DDBJ whole genome shotgun (WGS) entry which is preliminary data.</text>
</comment>
<evidence type="ECO:0000313" key="1">
    <source>
        <dbReference type="EMBL" id="OWM86653.1"/>
    </source>
</evidence>
<gene>
    <name evidence="1" type="ORF">CDL15_Pgr015688</name>
</gene>
<reference evidence="2" key="1">
    <citation type="journal article" date="2017" name="Plant J.">
        <title>The pomegranate (Punica granatum L.) genome and the genomics of punicalagin biosynthesis.</title>
        <authorList>
            <person name="Qin G."/>
            <person name="Xu C."/>
            <person name="Ming R."/>
            <person name="Tang H."/>
            <person name="Guyot R."/>
            <person name="Kramer E.M."/>
            <person name="Hu Y."/>
            <person name="Yi X."/>
            <person name="Qi Y."/>
            <person name="Xu X."/>
            <person name="Gao Z."/>
            <person name="Pan H."/>
            <person name="Jian J."/>
            <person name="Tian Y."/>
            <person name="Yue Z."/>
            <person name="Xu Y."/>
        </authorList>
    </citation>
    <scope>NUCLEOTIDE SEQUENCE [LARGE SCALE GENOMIC DNA]</scope>
    <source>
        <strain evidence="2">cv. Dabenzi</strain>
    </source>
</reference>
<sequence>MTTTAILLHPLATILSPSCRQKSTRGPLAALLFQLAREPSSITFRIIGSSTMIQLPPNHPTTPVSFLDVCMFLEAPWSCYSHLEHHLPRVIEGLPDVQLAPTFESCSDQSTPSSLTWGSPPEALEVAATALVAPRSGEEGDLESLFVLPSLFPSIPFDISSKEMGLCCGPNCMVIFVRFGMLGLDLDDLFSCLNEWLNGMSFENEIRSMMRMDVVEEWSRSCKAIHMN</sequence>
<dbReference type="EMBL" id="MTKT01001080">
    <property type="protein sequence ID" value="OWM86653.1"/>
    <property type="molecule type" value="Genomic_DNA"/>
</dbReference>
<proteinExistence type="predicted"/>
<dbReference type="AlphaFoldDB" id="A0A218XNX0"/>
<accession>A0A218XNX0</accession>
<dbReference type="Proteomes" id="UP000197138">
    <property type="component" value="Unassembled WGS sequence"/>
</dbReference>